<gene>
    <name evidence="1" type="ORF">GMARGA_LOCUS40613</name>
</gene>
<dbReference type="EMBL" id="CAJVQB010104882">
    <property type="protein sequence ID" value="CAG8851206.1"/>
    <property type="molecule type" value="Genomic_DNA"/>
</dbReference>
<feature type="non-terminal residue" evidence="1">
    <location>
        <position position="80"/>
    </location>
</feature>
<comment type="caution">
    <text evidence="1">The sequence shown here is derived from an EMBL/GenBank/DDBJ whole genome shotgun (WGS) entry which is preliminary data.</text>
</comment>
<proteinExistence type="predicted"/>
<protein>
    <submittedName>
        <fullName evidence="1">10820_t:CDS:1</fullName>
    </submittedName>
</protein>
<evidence type="ECO:0000313" key="2">
    <source>
        <dbReference type="Proteomes" id="UP000789901"/>
    </source>
</evidence>
<sequence>PQNNSGQLHRSQNIRRLQNVNNQLQSTLNIGMLPPRSHNTTNSFTSTFIAIQHDLINGTDPFIGMQGVANPQPQSPQFST</sequence>
<feature type="non-terminal residue" evidence="1">
    <location>
        <position position="1"/>
    </location>
</feature>
<reference evidence="1 2" key="1">
    <citation type="submission" date="2021-06" db="EMBL/GenBank/DDBJ databases">
        <authorList>
            <person name="Kallberg Y."/>
            <person name="Tangrot J."/>
            <person name="Rosling A."/>
        </authorList>
    </citation>
    <scope>NUCLEOTIDE SEQUENCE [LARGE SCALE GENOMIC DNA]</scope>
    <source>
        <strain evidence="1 2">120-4 pot B 10/14</strain>
    </source>
</reference>
<dbReference type="Proteomes" id="UP000789901">
    <property type="component" value="Unassembled WGS sequence"/>
</dbReference>
<keyword evidence="2" id="KW-1185">Reference proteome</keyword>
<accession>A0ABN7X9C1</accession>
<name>A0ABN7X9C1_GIGMA</name>
<evidence type="ECO:0000313" key="1">
    <source>
        <dbReference type="EMBL" id="CAG8851206.1"/>
    </source>
</evidence>
<organism evidence="1 2">
    <name type="scientific">Gigaspora margarita</name>
    <dbReference type="NCBI Taxonomy" id="4874"/>
    <lineage>
        <taxon>Eukaryota</taxon>
        <taxon>Fungi</taxon>
        <taxon>Fungi incertae sedis</taxon>
        <taxon>Mucoromycota</taxon>
        <taxon>Glomeromycotina</taxon>
        <taxon>Glomeromycetes</taxon>
        <taxon>Diversisporales</taxon>
        <taxon>Gigasporaceae</taxon>
        <taxon>Gigaspora</taxon>
    </lineage>
</organism>